<dbReference type="InterPro" id="IPR033396">
    <property type="entry name" value="DUF5107"/>
</dbReference>
<name>A0A382QD52_9ZZZZ</name>
<evidence type="ECO:0000259" key="1">
    <source>
        <dbReference type="Pfam" id="PF17128"/>
    </source>
</evidence>
<accession>A0A382QD52</accession>
<dbReference type="Pfam" id="PF17128">
    <property type="entry name" value="DUF5107"/>
    <property type="match status" value="1"/>
</dbReference>
<dbReference type="AlphaFoldDB" id="A0A382QD52"/>
<evidence type="ECO:0000313" key="2">
    <source>
        <dbReference type="EMBL" id="SVC83484.1"/>
    </source>
</evidence>
<feature type="non-terminal residue" evidence="2">
    <location>
        <position position="263"/>
    </location>
</feature>
<sequence length="263" mass="30600">MFFILIMGCEEYRLKVVEEKRVINTYPFSEPNPIPILTQDKRLYPYHKFLGYSHEAVPQEWNVIKMENKHIEVYVLPEAGGKVWGAIDKSNGEEFIYRNEVMKFRNISFRGPWTSGGIEFNFGVIGHTPSTATPVDYITRRNKDGSVSTFVGGMDLPSRTQWRVEIKVEKGRANFETNAMWYNPTPMVQPYYNWMTAAAFAQDDLELVFPGNQYLKHSGEVKPWPIDVEGRNLSIYDNNRFEGHKSYHVVGERKNFFGGYYHN</sequence>
<protein>
    <recommendedName>
        <fullName evidence="1">DUF5107 domain-containing protein</fullName>
    </recommendedName>
</protein>
<proteinExistence type="predicted"/>
<gene>
    <name evidence="2" type="ORF">METZ01_LOCUS336338</name>
</gene>
<reference evidence="2" key="1">
    <citation type="submission" date="2018-05" db="EMBL/GenBank/DDBJ databases">
        <authorList>
            <person name="Lanie J.A."/>
            <person name="Ng W.-L."/>
            <person name="Kazmierczak K.M."/>
            <person name="Andrzejewski T.M."/>
            <person name="Davidsen T.M."/>
            <person name="Wayne K.J."/>
            <person name="Tettelin H."/>
            <person name="Glass J.I."/>
            <person name="Rusch D."/>
            <person name="Podicherti R."/>
            <person name="Tsui H.-C.T."/>
            <person name="Winkler M.E."/>
        </authorList>
    </citation>
    <scope>NUCLEOTIDE SEQUENCE</scope>
</reference>
<dbReference type="EMBL" id="UINC01113704">
    <property type="protein sequence ID" value="SVC83484.1"/>
    <property type="molecule type" value="Genomic_DNA"/>
</dbReference>
<organism evidence="2">
    <name type="scientific">marine metagenome</name>
    <dbReference type="NCBI Taxonomy" id="408172"/>
    <lineage>
        <taxon>unclassified sequences</taxon>
        <taxon>metagenomes</taxon>
        <taxon>ecological metagenomes</taxon>
    </lineage>
</organism>
<feature type="domain" description="DUF5107" evidence="1">
    <location>
        <begin position="42"/>
        <end position="263"/>
    </location>
</feature>